<dbReference type="InterPro" id="IPR005467">
    <property type="entry name" value="His_kinase_dom"/>
</dbReference>
<evidence type="ECO:0000256" key="7">
    <source>
        <dbReference type="ARBA" id="ARBA00022741"/>
    </source>
</evidence>
<dbReference type="PROSITE" id="PS50851">
    <property type="entry name" value="CHEW"/>
    <property type="match status" value="1"/>
</dbReference>
<evidence type="ECO:0000256" key="12">
    <source>
        <dbReference type="PROSITE-ProRule" id="PRU00110"/>
    </source>
</evidence>
<dbReference type="InterPro" id="IPR037006">
    <property type="entry name" value="CheA-like_homodim_sf"/>
</dbReference>
<dbReference type="SUPFAM" id="SSF55874">
    <property type="entry name" value="ATPase domain of HSP90 chaperone/DNA topoisomerase II/histidine kinase"/>
    <property type="match status" value="1"/>
</dbReference>
<dbReference type="Gene3D" id="3.30.565.10">
    <property type="entry name" value="Histidine kinase-like ATPase, C-terminal domain"/>
    <property type="match status" value="1"/>
</dbReference>
<evidence type="ECO:0000256" key="5">
    <source>
        <dbReference type="ARBA" id="ARBA00022553"/>
    </source>
</evidence>
<dbReference type="InterPro" id="IPR051315">
    <property type="entry name" value="Bact_Chemotaxis_CheA"/>
</dbReference>
<evidence type="ECO:0000256" key="4">
    <source>
        <dbReference type="ARBA" id="ARBA00022500"/>
    </source>
</evidence>
<reference evidence="17 18" key="2">
    <citation type="submission" date="2020-03" db="EMBL/GenBank/DDBJ databases">
        <title>Kangsaoukella pontilimi gen. nov., sp. nov., a new member of the family Rhodobacteraceae isolated from a tidal mudflat.</title>
        <authorList>
            <person name="Kim I.S."/>
        </authorList>
    </citation>
    <scope>NUCLEOTIDE SEQUENCE [LARGE SCALE GENOMIC DNA]</scope>
    <source>
        <strain evidence="17 18">GH1-50</strain>
    </source>
</reference>
<comment type="function">
    <text evidence="11">Involved in the transmission of sensory signals from the chemoreceptors to the flagellar motors. CheA is autophosphorylated; it can transfer its phosphate group to either CheB or CheY.</text>
</comment>
<dbReference type="Pfam" id="PF01584">
    <property type="entry name" value="CheW"/>
    <property type="match status" value="1"/>
</dbReference>
<dbReference type="PANTHER" id="PTHR43395">
    <property type="entry name" value="SENSOR HISTIDINE KINASE CHEA"/>
    <property type="match status" value="1"/>
</dbReference>
<dbReference type="AlphaFoldDB" id="A0A7C9MYN6"/>
<dbReference type="InterPro" id="IPR036641">
    <property type="entry name" value="HPT_dom_sf"/>
</dbReference>
<dbReference type="SUPFAM" id="SSF50341">
    <property type="entry name" value="CheW-like"/>
    <property type="match status" value="1"/>
</dbReference>
<keyword evidence="4" id="KW-0145">Chemotaxis</keyword>
<keyword evidence="9" id="KW-0067">ATP-binding</keyword>
<evidence type="ECO:0000256" key="10">
    <source>
        <dbReference type="ARBA" id="ARBA00023012"/>
    </source>
</evidence>
<dbReference type="Gene3D" id="1.20.120.160">
    <property type="entry name" value="HPT domain"/>
    <property type="match status" value="1"/>
</dbReference>
<feature type="domain" description="HPt" evidence="16">
    <location>
        <begin position="1"/>
        <end position="105"/>
    </location>
</feature>
<dbReference type="PANTHER" id="PTHR43395:SF10">
    <property type="entry name" value="CHEMOTAXIS PROTEIN CHEA"/>
    <property type="match status" value="1"/>
</dbReference>
<accession>A0A7C9MYN6</accession>
<evidence type="ECO:0000259" key="15">
    <source>
        <dbReference type="PROSITE" id="PS50851"/>
    </source>
</evidence>
<dbReference type="CDD" id="cd16916">
    <property type="entry name" value="HATPase_CheA-like"/>
    <property type="match status" value="1"/>
</dbReference>
<protein>
    <recommendedName>
        <fullName evidence="3">Chemotaxis protein CheA</fullName>
        <ecNumber evidence="2">2.7.13.3</ecNumber>
    </recommendedName>
</protein>
<dbReference type="PROSITE" id="PS50894">
    <property type="entry name" value="HPT"/>
    <property type="match status" value="1"/>
</dbReference>
<dbReference type="InterPro" id="IPR036890">
    <property type="entry name" value="HATPase_C_sf"/>
</dbReference>
<dbReference type="SUPFAM" id="SSF47226">
    <property type="entry name" value="Histidine-containing phosphotransfer domain, HPT domain"/>
    <property type="match status" value="1"/>
</dbReference>
<dbReference type="PRINTS" id="PR00344">
    <property type="entry name" value="BCTRLSENSOR"/>
</dbReference>
<evidence type="ECO:0000313" key="18">
    <source>
        <dbReference type="Proteomes" id="UP000480350"/>
    </source>
</evidence>
<evidence type="ECO:0000313" key="17">
    <source>
        <dbReference type="EMBL" id="MXQ06898.1"/>
    </source>
</evidence>
<dbReference type="EC" id="2.7.13.3" evidence="2"/>
<evidence type="ECO:0000256" key="3">
    <source>
        <dbReference type="ARBA" id="ARBA00021495"/>
    </source>
</evidence>
<dbReference type="CDD" id="cd00731">
    <property type="entry name" value="CheA_reg"/>
    <property type="match status" value="1"/>
</dbReference>
<gene>
    <name evidence="17" type="ORF">GQ651_03465</name>
</gene>
<feature type="compositionally biased region" description="Low complexity" evidence="13">
    <location>
        <begin position="320"/>
        <end position="339"/>
    </location>
</feature>
<dbReference type="Pfam" id="PF01627">
    <property type="entry name" value="Hpt"/>
    <property type="match status" value="1"/>
</dbReference>
<feature type="domain" description="CheW-like" evidence="15">
    <location>
        <begin position="591"/>
        <end position="727"/>
    </location>
</feature>
<evidence type="ECO:0000256" key="6">
    <source>
        <dbReference type="ARBA" id="ARBA00022679"/>
    </source>
</evidence>
<evidence type="ECO:0000256" key="11">
    <source>
        <dbReference type="ARBA" id="ARBA00035100"/>
    </source>
</evidence>
<evidence type="ECO:0000256" key="9">
    <source>
        <dbReference type="ARBA" id="ARBA00022840"/>
    </source>
</evidence>
<evidence type="ECO:0000256" key="8">
    <source>
        <dbReference type="ARBA" id="ARBA00022777"/>
    </source>
</evidence>
<feature type="domain" description="Histidine kinase" evidence="14">
    <location>
        <begin position="386"/>
        <end position="589"/>
    </location>
</feature>
<dbReference type="SMART" id="SM00073">
    <property type="entry name" value="HPT"/>
    <property type="match status" value="1"/>
</dbReference>
<evidence type="ECO:0000256" key="2">
    <source>
        <dbReference type="ARBA" id="ARBA00012438"/>
    </source>
</evidence>
<name>A0A7C9MYN6_9RHOB</name>
<dbReference type="GO" id="GO:0005524">
    <property type="term" value="F:ATP binding"/>
    <property type="evidence" value="ECO:0007669"/>
    <property type="project" value="UniProtKB-KW"/>
</dbReference>
<reference evidence="17 18" key="1">
    <citation type="submission" date="2019-12" db="EMBL/GenBank/DDBJ databases">
        <authorList>
            <person name="Lee S.D."/>
        </authorList>
    </citation>
    <scope>NUCLEOTIDE SEQUENCE [LARGE SCALE GENOMIC DNA]</scope>
    <source>
        <strain evidence="17 18">GH1-50</strain>
    </source>
</reference>
<dbReference type="CDD" id="cd00088">
    <property type="entry name" value="HPT"/>
    <property type="match status" value="1"/>
</dbReference>
<evidence type="ECO:0000256" key="13">
    <source>
        <dbReference type="SAM" id="MobiDB-lite"/>
    </source>
</evidence>
<dbReference type="Pfam" id="PF02895">
    <property type="entry name" value="H-kinase_dim"/>
    <property type="match status" value="1"/>
</dbReference>
<dbReference type="SMART" id="SM00260">
    <property type="entry name" value="CheW"/>
    <property type="match status" value="1"/>
</dbReference>
<dbReference type="PROSITE" id="PS50109">
    <property type="entry name" value="HIS_KIN"/>
    <property type="match status" value="1"/>
</dbReference>
<dbReference type="InterPro" id="IPR036061">
    <property type="entry name" value="CheW-like_dom_sf"/>
</dbReference>
<dbReference type="SMART" id="SM01231">
    <property type="entry name" value="H-kinase_dim"/>
    <property type="match status" value="1"/>
</dbReference>
<dbReference type="SMART" id="SM00387">
    <property type="entry name" value="HATPase_c"/>
    <property type="match status" value="1"/>
</dbReference>
<feature type="region of interest" description="Disordered" evidence="13">
    <location>
        <begin position="281"/>
        <end position="339"/>
    </location>
</feature>
<dbReference type="RefSeq" id="WP_160762810.1">
    <property type="nucleotide sequence ID" value="NZ_WUPT01000001.1"/>
</dbReference>
<evidence type="ECO:0000256" key="1">
    <source>
        <dbReference type="ARBA" id="ARBA00000085"/>
    </source>
</evidence>
<keyword evidence="5 12" id="KW-0597">Phosphoprotein</keyword>
<dbReference type="SUPFAM" id="SSF47384">
    <property type="entry name" value="Homodimeric domain of signal transducing histidine kinase"/>
    <property type="match status" value="1"/>
</dbReference>
<keyword evidence="6" id="KW-0808">Transferase</keyword>
<organism evidence="17 18">
    <name type="scientific">Kangsaoukella pontilimi</name>
    <dbReference type="NCBI Taxonomy" id="2691042"/>
    <lineage>
        <taxon>Bacteria</taxon>
        <taxon>Pseudomonadati</taxon>
        <taxon>Pseudomonadota</taxon>
        <taxon>Alphaproteobacteria</taxon>
        <taxon>Rhodobacterales</taxon>
        <taxon>Paracoccaceae</taxon>
        <taxon>Kangsaoukella</taxon>
    </lineage>
</organism>
<evidence type="ECO:0000259" key="14">
    <source>
        <dbReference type="PROSITE" id="PS50109"/>
    </source>
</evidence>
<dbReference type="GO" id="GO:0000155">
    <property type="term" value="F:phosphorelay sensor kinase activity"/>
    <property type="evidence" value="ECO:0007669"/>
    <property type="project" value="InterPro"/>
</dbReference>
<feature type="modified residue" description="Phosphohistidine" evidence="12">
    <location>
        <position position="48"/>
    </location>
</feature>
<keyword evidence="18" id="KW-1185">Reference proteome</keyword>
<dbReference type="GO" id="GO:0005737">
    <property type="term" value="C:cytoplasm"/>
    <property type="evidence" value="ECO:0007669"/>
    <property type="project" value="InterPro"/>
</dbReference>
<dbReference type="GO" id="GO:0006935">
    <property type="term" value="P:chemotaxis"/>
    <property type="evidence" value="ECO:0007669"/>
    <property type="project" value="UniProtKB-KW"/>
</dbReference>
<dbReference type="Gene3D" id="1.10.287.560">
    <property type="entry name" value="Histidine kinase CheA-like, homodimeric domain"/>
    <property type="match status" value="1"/>
</dbReference>
<comment type="caution">
    <text evidence="17">The sequence shown here is derived from an EMBL/GenBank/DDBJ whole genome shotgun (WGS) entry which is preliminary data.</text>
</comment>
<dbReference type="EMBL" id="WUPT01000001">
    <property type="protein sequence ID" value="MXQ06898.1"/>
    <property type="molecule type" value="Genomic_DNA"/>
</dbReference>
<dbReference type="InterPro" id="IPR004358">
    <property type="entry name" value="Sig_transdc_His_kin-like_C"/>
</dbReference>
<dbReference type="InterPro" id="IPR003594">
    <property type="entry name" value="HATPase_dom"/>
</dbReference>
<sequence length="738" mass="78082">MSDPMNDIRASFFIECEELLEGLFDALQTMSDGSADDETINVAFRAVHSIKGGAGAFALDQVVSFAHHFETAMDDVRSGKLAPSDDLVQLFFRCGDILSDLVRAARDETTVDAALVDPVLEELGKYSTSPDSGEAEEEISDFQPLTLDLGDLGAPADGADDDFDALLASLPPLPSDDEPQEPVARTVVFRPEPELYKSGNEPLFLLRSLGELRPSAVRLDFDPDSAPGARMTWTVEFDDPVKCEMVEEVFEFVQGLCTLSFGSDASPRESVPAEEAAGTFAPADLPMDKIPEPASPTSDVAPPLATIDPAATDEDGPAEATTAMPGGAPKGGAAPKNMASPTVRVDLSRVDRLVNLVGELVINQAMLSQSVAQSSLGSNTAITSGLEEFLQLTRDIQESVMMIRAQPVKSLFQRMSRIVREASAAVGKKVVLTTDGENTEIDKTVIERLADPLTHMIRNAVDHGLEKTEDRQAAGKPAEGQVRLSASHKSGRVVIEVSDDGGGINRPKVRQIAIDKGLIPEDAALTDGEIDQLLFMPGFSTATTVSNLSGRGVGMDVVKNAITALGGRISITSHAGKGTTFSISLPLTLAVLDGMVVSVAGEALVMPLNAIVETLTLDGESVRRLGPNSNVVLVRESFVPLLDLGVELGYRAPKENYAGAIALLSGQEDGHRAALVVDSIEDQRQVVIKGIQDSYGRVPGVAAATILGDGQIALILDPSDLIQNSSGQSRAPANIEAV</sequence>
<dbReference type="InterPro" id="IPR036097">
    <property type="entry name" value="HisK_dim/P_sf"/>
</dbReference>
<dbReference type="Proteomes" id="UP000480350">
    <property type="component" value="Unassembled WGS sequence"/>
</dbReference>
<dbReference type="InterPro" id="IPR004105">
    <property type="entry name" value="CheA-like_dim"/>
</dbReference>
<dbReference type="InterPro" id="IPR008207">
    <property type="entry name" value="Sig_transdc_His_kin_Hpt_dom"/>
</dbReference>
<dbReference type="InterPro" id="IPR002545">
    <property type="entry name" value="CheW-lke_dom"/>
</dbReference>
<dbReference type="Gene3D" id="2.30.30.40">
    <property type="entry name" value="SH3 Domains"/>
    <property type="match status" value="1"/>
</dbReference>
<keyword evidence="7" id="KW-0547">Nucleotide-binding</keyword>
<keyword evidence="10" id="KW-0902">Two-component regulatory system</keyword>
<dbReference type="Pfam" id="PF02518">
    <property type="entry name" value="HATPase_c"/>
    <property type="match status" value="1"/>
</dbReference>
<dbReference type="FunFam" id="3.30.565.10:FF:000016">
    <property type="entry name" value="Chemotaxis protein CheA, putative"/>
    <property type="match status" value="1"/>
</dbReference>
<proteinExistence type="predicted"/>
<evidence type="ECO:0000259" key="16">
    <source>
        <dbReference type="PROSITE" id="PS50894"/>
    </source>
</evidence>
<comment type="catalytic activity">
    <reaction evidence="1">
        <text>ATP + protein L-histidine = ADP + protein N-phospho-L-histidine.</text>
        <dbReference type="EC" id="2.7.13.3"/>
    </reaction>
</comment>
<keyword evidence="8" id="KW-0418">Kinase</keyword>